<dbReference type="InterPro" id="IPR013785">
    <property type="entry name" value="Aldolase_TIM"/>
</dbReference>
<evidence type="ECO:0000256" key="5">
    <source>
        <dbReference type="ARBA" id="ARBA00022605"/>
    </source>
</evidence>
<dbReference type="SUPFAM" id="SSF51366">
    <property type="entry name" value="Ribulose-phoshate binding barrel"/>
    <property type="match status" value="1"/>
</dbReference>
<comment type="caution">
    <text evidence="12">The sequence shown here is derived from an EMBL/GenBank/DDBJ whole genome shotgun (WGS) entry which is preliminary data.</text>
</comment>
<dbReference type="EC" id="4.1.1.48" evidence="3 10"/>
<dbReference type="Pfam" id="PF00218">
    <property type="entry name" value="IGPS"/>
    <property type="match status" value="1"/>
</dbReference>
<dbReference type="PANTHER" id="PTHR22854:SF2">
    <property type="entry name" value="INDOLE-3-GLYCEROL-PHOSPHATE SYNTHASE"/>
    <property type="match status" value="1"/>
</dbReference>
<organism evidence="12 13">
    <name type="scientific">PS1 clade bacterium</name>
    <dbReference type="NCBI Taxonomy" id="2175152"/>
    <lineage>
        <taxon>Bacteria</taxon>
        <taxon>Pseudomonadati</taxon>
        <taxon>Pseudomonadota</taxon>
        <taxon>Alphaproteobacteria</taxon>
        <taxon>PS1 clade</taxon>
    </lineage>
</organism>
<dbReference type="InterPro" id="IPR001468">
    <property type="entry name" value="Indole-3-GlycerolPSynthase_CS"/>
</dbReference>
<keyword evidence="9 10" id="KW-0456">Lyase</keyword>
<protein>
    <recommendedName>
        <fullName evidence="4 10">Indole-3-glycerol phosphate synthase</fullName>
        <shortName evidence="10">IGPS</shortName>
        <ecNumber evidence="3 10">4.1.1.48</ecNumber>
    </recommendedName>
</protein>
<comment type="similarity">
    <text evidence="10">Belongs to the TrpC family.</text>
</comment>
<dbReference type="CDD" id="cd00331">
    <property type="entry name" value="IGPS"/>
    <property type="match status" value="1"/>
</dbReference>
<dbReference type="FunFam" id="3.20.20.70:FF:000024">
    <property type="entry name" value="Indole-3-glycerol phosphate synthase"/>
    <property type="match status" value="1"/>
</dbReference>
<keyword evidence="6 10" id="KW-0210">Decarboxylase</keyword>
<evidence type="ECO:0000256" key="2">
    <source>
        <dbReference type="ARBA" id="ARBA00004696"/>
    </source>
</evidence>
<dbReference type="AlphaFoldDB" id="A0A368DNR3"/>
<dbReference type="GO" id="GO:0004425">
    <property type="term" value="F:indole-3-glycerol-phosphate synthase activity"/>
    <property type="evidence" value="ECO:0007669"/>
    <property type="project" value="UniProtKB-UniRule"/>
</dbReference>
<proteinExistence type="inferred from homology"/>
<evidence type="ECO:0000256" key="1">
    <source>
        <dbReference type="ARBA" id="ARBA00001633"/>
    </source>
</evidence>
<keyword evidence="8 10" id="KW-0057">Aromatic amino acid biosynthesis</keyword>
<keyword evidence="7 10" id="KW-0822">Tryptophan biosynthesis</keyword>
<dbReference type="UniPathway" id="UPA00035">
    <property type="reaction ID" value="UER00043"/>
</dbReference>
<evidence type="ECO:0000256" key="6">
    <source>
        <dbReference type="ARBA" id="ARBA00022793"/>
    </source>
</evidence>
<evidence type="ECO:0000256" key="3">
    <source>
        <dbReference type="ARBA" id="ARBA00012362"/>
    </source>
</evidence>
<dbReference type="PANTHER" id="PTHR22854">
    <property type="entry name" value="TRYPTOPHAN BIOSYNTHESIS PROTEIN"/>
    <property type="match status" value="1"/>
</dbReference>
<dbReference type="Proteomes" id="UP000253570">
    <property type="component" value="Unassembled WGS sequence"/>
</dbReference>
<dbReference type="HAMAP" id="MF_00134_B">
    <property type="entry name" value="IGPS_B"/>
    <property type="match status" value="1"/>
</dbReference>
<keyword evidence="5 10" id="KW-0028">Amino-acid biosynthesis</keyword>
<dbReference type="Gene3D" id="3.20.20.70">
    <property type="entry name" value="Aldolase class I"/>
    <property type="match status" value="1"/>
</dbReference>
<dbReference type="InterPro" id="IPR045186">
    <property type="entry name" value="Indole-3-glycerol_P_synth"/>
</dbReference>
<evidence type="ECO:0000313" key="12">
    <source>
        <dbReference type="EMBL" id="RCL72855.1"/>
    </source>
</evidence>
<evidence type="ECO:0000256" key="7">
    <source>
        <dbReference type="ARBA" id="ARBA00022822"/>
    </source>
</evidence>
<sequence length="263" mass="30047">MNSILQKIWSYKKEEVDYKKTLLKLESLIQIIRDTSIEKRDFYKAIYNKNKNSEIALICEIKKASPSRGIIKENFDVTKIASDYTAGGATCISVLTDYPSFKGSDNDLSEARLASTLPLLRKDFYLDIYQVYETKYLGGDCILIIMAMLDDEIARNLYETANHIGLDSIFEVHDEQEYDRALNLNAKIIGINNRNLHTFETDIMNTIKLSSKFSKDHIIISESGIFNKKEINMLNKCGVNAYLIGESIIKNDNIIDSTKKLIE</sequence>
<dbReference type="InterPro" id="IPR013798">
    <property type="entry name" value="Indole-3-glycerol_P_synth_dom"/>
</dbReference>
<evidence type="ECO:0000256" key="4">
    <source>
        <dbReference type="ARBA" id="ARBA00018080"/>
    </source>
</evidence>
<comment type="catalytic activity">
    <reaction evidence="1 10">
        <text>1-(2-carboxyphenylamino)-1-deoxy-D-ribulose 5-phosphate + H(+) = (1S,2R)-1-C-(indol-3-yl)glycerol 3-phosphate + CO2 + H2O</text>
        <dbReference type="Rhea" id="RHEA:23476"/>
        <dbReference type="ChEBI" id="CHEBI:15377"/>
        <dbReference type="ChEBI" id="CHEBI:15378"/>
        <dbReference type="ChEBI" id="CHEBI:16526"/>
        <dbReference type="ChEBI" id="CHEBI:58613"/>
        <dbReference type="ChEBI" id="CHEBI:58866"/>
        <dbReference type="EC" id="4.1.1.48"/>
    </reaction>
</comment>
<evidence type="ECO:0000259" key="11">
    <source>
        <dbReference type="Pfam" id="PF00218"/>
    </source>
</evidence>
<dbReference type="GO" id="GO:0000162">
    <property type="term" value="P:L-tryptophan biosynthetic process"/>
    <property type="evidence" value="ECO:0007669"/>
    <property type="project" value="UniProtKB-UniRule"/>
</dbReference>
<gene>
    <name evidence="10" type="primary">trpC</name>
    <name evidence="12" type="ORF">DBW71_04890</name>
</gene>
<reference evidence="12 13" key="1">
    <citation type="journal article" date="2018" name="Microbiome">
        <title>Fine metagenomic profile of the Mediterranean stratified and mixed water columns revealed by assembly and recruitment.</title>
        <authorList>
            <person name="Haro-Moreno J.M."/>
            <person name="Lopez-Perez M."/>
            <person name="De La Torre J.R."/>
            <person name="Picazo A."/>
            <person name="Camacho A."/>
            <person name="Rodriguez-Valera F."/>
        </authorList>
    </citation>
    <scope>NUCLEOTIDE SEQUENCE [LARGE SCALE GENOMIC DNA]</scope>
    <source>
        <strain evidence="12">MED-G57</strain>
    </source>
</reference>
<evidence type="ECO:0000313" key="13">
    <source>
        <dbReference type="Proteomes" id="UP000253570"/>
    </source>
</evidence>
<name>A0A368DNR3_9PROT</name>
<dbReference type="InterPro" id="IPR011060">
    <property type="entry name" value="RibuloseP-bd_barrel"/>
</dbReference>
<accession>A0A368DNR3</accession>
<dbReference type="NCBIfam" id="NF001377">
    <property type="entry name" value="PRK00278.2-4"/>
    <property type="match status" value="1"/>
</dbReference>
<dbReference type="PROSITE" id="PS00614">
    <property type="entry name" value="IGPS"/>
    <property type="match status" value="1"/>
</dbReference>
<evidence type="ECO:0000256" key="9">
    <source>
        <dbReference type="ARBA" id="ARBA00023239"/>
    </source>
</evidence>
<evidence type="ECO:0000256" key="8">
    <source>
        <dbReference type="ARBA" id="ARBA00023141"/>
    </source>
</evidence>
<feature type="domain" description="Indole-3-glycerol phosphate synthase" evidence="11">
    <location>
        <begin position="5"/>
        <end position="261"/>
    </location>
</feature>
<comment type="pathway">
    <text evidence="2 10">Amino-acid biosynthesis; L-tryptophan biosynthesis; L-tryptophan from chorismate: step 4/5.</text>
</comment>
<dbReference type="EMBL" id="QOQD01000011">
    <property type="protein sequence ID" value="RCL72855.1"/>
    <property type="molecule type" value="Genomic_DNA"/>
</dbReference>
<evidence type="ECO:0000256" key="10">
    <source>
        <dbReference type="HAMAP-Rule" id="MF_00134"/>
    </source>
</evidence>
<dbReference type="GO" id="GO:0004640">
    <property type="term" value="F:phosphoribosylanthranilate isomerase activity"/>
    <property type="evidence" value="ECO:0007669"/>
    <property type="project" value="TreeGrafter"/>
</dbReference>